<dbReference type="Pfam" id="PF00582">
    <property type="entry name" value="Usp"/>
    <property type="match status" value="1"/>
</dbReference>
<sequence>MKTYILAANSFDEDTNYINHAFQMAKKTGARLVFFHLHNISIHAINARLPYESILETIKIAKDKADAFVTNLEKKYQVQTTLDFALGDFYQQLQRSIKEHQAVLLVMGIHKKYFEENLLGSTTTNTIHKVDIPVLTVPETYTYNPLKKILFAFDIERGLPAEALKKIETIAKAYKSVVEIFYVNDNPSDNKQDLINNMKASLQSTGDTRFLFNSVTSNTVVDEVKKELTRFEANLLVMVPYEYGFWLSLIHRSKTNLITSNLEVPLLTLHSNDVL</sequence>
<evidence type="ECO:0000313" key="3">
    <source>
        <dbReference type="EMBL" id="MBD0834609.1"/>
    </source>
</evidence>
<dbReference type="InterPro" id="IPR006016">
    <property type="entry name" value="UspA"/>
</dbReference>
<evidence type="ECO:0000256" key="1">
    <source>
        <dbReference type="ARBA" id="ARBA00008791"/>
    </source>
</evidence>
<evidence type="ECO:0000313" key="4">
    <source>
        <dbReference type="Proteomes" id="UP000602057"/>
    </source>
</evidence>
<dbReference type="Proteomes" id="UP000602057">
    <property type="component" value="Unassembled WGS sequence"/>
</dbReference>
<dbReference type="SUPFAM" id="SSF52402">
    <property type="entry name" value="Adenine nucleotide alpha hydrolases-like"/>
    <property type="match status" value="2"/>
</dbReference>
<keyword evidence="4" id="KW-1185">Reference proteome</keyword>
<dbReference type="EMBL" id="JACVXC010000001">
    <property type="protein sequence ID" value="MBD0834609.1"/>
    <property type="molecule type" value="Genomic_DNA"/>
</dbReference>
<dbReference type="AlphaFoldDB" id="A0A8J6QQD5"/>
<name>A0A8J6QQD5_9FLAO</name>
<reference evidence="3" key="1">
    <citation type="journal article" date="2013" name="Int. J. Syst. Evol. Microbiol.">
        <title>Aestuariibaculum suncheonense gen. nov., sp. nov., a marine bacterium of the family Flavobacteriaceae isolated from a tidal flat and emended descriptions of the genera Gaetbulibacter and Tamlana.</title>
        <authorList>
            <person name="Jeong S.H."/>
            <person name="Park M.S."/>
            <person name="Jin H.M."/>
            <person name="Lee K."/>
            <person name="Park W."/>
            <person name="Jeon C.O."/>
        </authorList>
    </citation>
    <scope>NUCLEOTIDE SEQUENCE</scope>
    <source>
        <strain evidence="3">SC17</strain>
    </source>
</reference>
<accession>A0A8J6QQD5</accession>
<protein>
    <submittedName>
        <fullName evidence="3">Universal stress protein</fullName>
    </submittedName>
</protein>
<evidence type="ECO:0000259" key="2">
    <source>
        <dbReference type="Pfam" id="PF00582"/>
    </source>
</evidence>
<dbReference type="Gene3D" id="3.40.50.12370">
    <property type="match status" value="1"/>
</dbReference>
<dbReference type="PANTHER" id="PTHR46268">
    <property type="entry name" value="STRESS RESPONSE PROTEIN NHAX"/>
    <property type="match status" value="1"/>
</dbReference>
<gene>
    <name evidence="3" type="ORF">ICJ84_04100</name>
</gene>
<comment type="caution">
    <text evidence="3">The sequence shown here is derived from an EMBL/GenBank/DDBJ whole genome shotgun (WGS) entry which is preliminary data.</text>
</comment>
<reference evidence="3" key="2">
    <citation type="submission" date="2020-09" db="EMBL/GenBank/DDBJ databases">
        <authorList>
            <person name="Wu Z."/>
        </authorList>
    </citation>
    <scope>NUCLEOTIDE SEQUENCE</scope>
    <source>
        <strain evidence="3">SC17</strain>
    </source>
</reference>
<organism evidence="3 4">
    <name type="scientific">Aestuariibaculum suncheonense</name>
    <dbReference type="NCBI Taxonomy" id="1028745"/>
    <lineage>
        <taxon>Bacteria</taxon>
        <taxon>Pseudomonadati</taxon>
        <taxon>Bacteroidota</taxon>
        <taxon>Flavobacteriia</taxon>
        <taxon>Flavobacteriales</taxon>
        <taxon>Flavobacteriaceae</taxon>
    </lineage>
</organism>
<feature type="domain" description="UspA" evidence="2">
    <location>
        <begin position="12"/>
        <end position="138"/>
    </location>
</feature>
<dbReference type="PANTHER" id="PTHR46268:SF6">
    <property type="entry name" value="UNIVERSAL STRESS PROTEIN UP12"/>
    <property type="match status" value="1"/>
</dbReference>
<dbReference type="CDD" id="cd00293">
    <property type="entry name" value="USP-like"/>
    <property type="match status" value="1"/>
</dbReference>
<comment type="similarity">
    <text evidence="1">Belongs to the universal stress protein A family.</text>
</comment>
<dbReference type="RefSeq" id="WP_188215074.1">
    <property type="nucleotide sequence ID" value="NZ_BAABGH010000004.1"/>
</dbReference>
<proteinExistence type="inferred from homology"/>